<sequence length="82" mass="8762">MLLPTPADLRAALSRYADAVIEDERRSTPDTIRQREDTAYTLCVMTGVSDVRDALSTADALLSRGTSVADADRADHSGAVPV</sequence>
<name>A0ABY6PLL8_9ACTN</name>
<evidence type="ECO:0000313" key="1">
    <source>
        <dbReference type="EMBL" id="UZK52874.1"/>
    </source>
</evidence>
<gene>
    <name evidence="1" type="ORF">NEH16_00965</name>
</gene>
<dbReference type="InterPro" id="IPR033457">
    <property type="entry name" value="DUF5133"/>
</dbReference>
<dbReference type="EMBL" id="CP098740">
    <property type="protein sequence ID" value="UZK52874.1"/>
    <property type="molecule type" value="Genomic_DNA"/>
</dbReference>
<dbReference type="RefSeq" id="WP_073966968.1">
    <property type="nucleotide sequence ID" value="NZ_CP098740.1"/>
</dbReference>
<organism evidence="1 2">
    <name type="scientific">Streptomyces drozdowiczii</name>
    <dbReference type="NCBI Taxonomy" id="202862"/>
    <lineage>
        <taxon>Bacteria</taxon>
        <taxon>Bacillati</taxon>
        <taxon>Actinomycetota</taxon>
        <taxon>Actinomycetes</taxon>
        <taxon>Kitasatosporales</taxon>
        <taxon>Streptomycetaceae</taxon>
        <taxon>Streptomyces</taxon>
    </lineage>
</organism>
<proteinExistence type="predicted"/>
<dbReference type="Proteomes" id="UP001164963">
    <property type="component" value="Chromosome"/>
</dbReference>
<reference evidence="1" key="1">
    <citation type="journal article" date="2022" name="Front. Microbiol.">
        <title>Mirubactin C rescues the lethal effect of cell wall biosynthesis mutations in Bacillus subtilis.</title>
        <authorList>
            <person name="Kepplinger B."/>
            <person name="Wen X."/>
            <person name="Tyler A.R."/>
            <person name="Kim B.Y."/>
            <person name="Brown J."/>
            <person name="Banks P."/>
            <person name="Dashti Y."/>
            <person name="Mackenzie E.S."/>
            <person name="Wills C."/>
            <person name="Kawai Y."/>
            <person name="Waldron K.J."/>
            <person name="Allenby N.E.E."/>
            <person name="Wu L.J."/>
            <person name="Hall M.J."/>
            <person name="Errington J."/>
        </authorList>
    </citation>
    <scope>NUCLEOTIDE SEQUENCE</scope>
    <source>
        <strain evidence="1">MDA8-470</strain>
    </source>
</reference>
<evidence type="ECO:0000313" key="2">
    <source>
        <dbReference type="Proteomes" id="UP001164963"/>
    </source>
</evidence>
<dbReference type="Pfam" id="PF17196">
    <property type="entry name" value="DUF5133"/>
    <property type="match status" value="1"/>
</dbReference>
<protein>
    <submittedName>
        <fullName evidence="1">DUF5133 domain-containing protein</fullName>
    </submittedName>
</protein>
<keyword evidence="2" id="KW-1185">Reference proteome</keyword>
<accession>A0ABY6PLL8</accession>